<keyword evidence="2 9" id="KW-0732">Signal</keyword>
<dbReference type="EC" id="3.1.2.2" evidence="6"/>
<dbReference type="SUPFAM" id="SSF53474">
    <property type="entry name" value="alpha/beta-Hydrolases"/>
    <property type="match status" value="1"/>
</dbReference>
<feature type="signal peptide" evidence="9">
    <location>
        <begin position="1"/>
        <end position="21"/>
    </location>
</feature>
<dbReference type="AlphaFoldDB" id="A0A0G4GH34"/>
<dbReference type="Gene3D" id="3.40.50.1820">
    <property type="entry name" value="alpha/beta hydrolase"/>
    <property type="match status" value="1"/>
</dbReference>
<evidence type="ECO:0000256" key="4">
    <source>
        <dbReference type="ARBA" id="ARBA00023180"/>
    </source>
</evidence>
<comment type="subcellular location">
    <subcellularLocation>
        <location evidence="1">Lysosome</location>
    </subcellularLocation>
</comment>
<organism evidence="10">
    <name type="scientific">Chromera velia CCMP2878</name>
    <dbReference type="NCBI Taxonomy" id="1169474"/>
    <lineage>
        <taxon>Eukaryota</taxon>
        <taxon>Sar</taxon>
        <taxon>Alveolata</taxon>
        <taxon>Colpodellida</taxon>
        <taxon>Chromeraceae</taxon>
        <taxon>Chromera</taxon>
    </lineage>
</organism>
<dbReference type="GO" id="GO:0005764">
    <property type="term" value="C:lysosome"/>
    <property type="evidence" value="ECO:0007669"/>
    <property type="project" value="UniProtKB-SubCell"/>
</dbReference>
<keyword evidence="3" id="KW-0378">Hydrolase</keyword>
<reference evidence="10" key="1">
    <citation type="submission" date="2014-11" db="EMBL/GenBank/DDBJ databases">
        <authorList>
            <person name="Otto D Thomas"/>
            <person name="Naeem Raeece"/>
        </authorList>
    </citation>
    <scope>NUCLEOTIDE SEQUENCE</scope>
</reference>
<evidence type="ECO:0000256" key="7">
    <source>
        <dbReference type="ARBA" id="ARBA00093223"/>
    </source>
</evidence>
<sequence>MGISLCFRILLVLSFFCHLFAESDDVWSREDGADPLPVIYVHGLMGKAANYYQYGNWTQKYNPGQPVYYVWEDQGISGVFRSAWAQLEDLHEEIERIQKREGFRKFHLVCHSFGELLCQSYLKVYNHDCETFVSLAAVLGQFGLTGAVEEAVKKFLPMSEKAVNLTRDGAYQWLYTPALQASVPVAGFWKDPLHWEKYLAGNSFLPVVMGERELHPVGGGGEGDLESVSVRQREEVQQKFNLSWSSMRKNFLKLRHATFLSSPQDDVVEPPTSGMFEFCEKGDGSLAHLRPMGAQEYYRNDAFGLRTLDETGRLDLHSVQSVKHMEWHTREDLFVKYVLPSLHRGDFQAGSASIALPRIFAQKNN</sequence>
<evidence type="ECO:0000313" key="10">
    <source>
        <dbReference type="EMBL" id="CEM29074.1"/>
    </source>
</evidence>
<evidence type="ECO:0000256" key="6">
    <source>
        <dbReference type="ARBA" id="ARBA00038848"/>
    </source>
</evidence>
<evidence type="ECO:0000256" key="8">
    <source>
        <dbReference type="ARBA" id="ARBA00093353"/>
    </source>
</evidence>
<dbReference type="Pfam" id="PF02089">
    <property type="entry name" value="Palm_thioest"/>
    <property type="match status" value="1"/>
</dbReference>
<feature type="chain" id="PRO_5005190161" description="palmitoyl-CoA hydrolase" evidence="9">
    <location>
        <begin position="22"/>
        <end position="365"/>
    </location>
</feature>
<dbReference type="EMBL" id="CDMZ01001213">
    <property type="protein sequence ID" value="CEM29074.1"/>
    <property type="molecule type" value="Genomic_DNA"/>
</dbReference>
<dbReference type="PANTHER" id="PTHR11247">
    <property type="entry name" value="PALMITOYL-PROTEIN THIOESTERASE/DOLICHYLDIPHOSPHATASE 1"/>
    <property type="match status" value="1"/>
</dbReference>
<accession>A0A0G4GH34</accession>
<evidence type="ECO:0000256" key="5">
    <source>
        <dbReference type="ARBA" id="ARBA00023228"/>
    </source>
</evidence>
<gene>
    <name evidence="10" type="ORF">Cvel_21906</name>
</gene>
<keyword evidence="5" id="KW-0458">Lysosome</keyword>
<name>A0A0G4GH34_9ALVE</name>
<evidence type="ECO:0000256" key="2">
    <source>
        <dbReference type="ARBA" id="ARBA00022729"/>
    </source>
</evidence>
<comment type="function">
    <text evidence="8">Catalyzes the cleavage of thioester bonds from S-palmitoyl-CoA or S-palmitoyl-N-acetylcysteamine (unbranched structures) but does not have activity against palmitoylcysteine or palmitoylated proteins, branched structures or bulky head groups. Conversely, hydrolyzes both long and short chain fatty acyl-CoA substrate.</text>
</comment>
<dbReference type="GO" id="GO:0016790">
    <property type="term" value="F:thiolester hydrolase activity"/>
    <property type="evidence" value="ECO:0007669"/>
    <property type="project" value="TreeGrafter"/>
</dbReference>
<evidence type="ECO:0000256" key="1">
    <source>
        <dbReference type="ARBA" id="ARBA00004371"/>
    </source>
</evidence>
<proteinExistence type="predicted"/>
<comment type="catalytic activity">
    <reaction evidence="7">
        <text>S-hexadecanoyl-N-acetylcysteamine + H2O = N-acetylcysteamine + hexadecanoate + H(+)</text>
        <dbReference type="Rhea" id="RHEA:84099"/>
        <dbReference type="ChEBI" id="CHEBI:7896"/>
        <dbReference type="ChEBI" id="CHEBI:15377"/>
        <dbReference type="ChEBI" id="CHEBI:15378"/>
        <dbReference type="ChEBI" id="CHEBI:74410"/>
        <dbReference type="ChEBI" id="CHEBI:233601"/>
    </reaction>
</comment>
<dbReference type="InterPro" id="IPR029058">
    <property type="entry name" value="AB_hydrolase_fold"/>
</dbReference>
<dbReference type="PANTHER" id="PTHR11247:SF27">
    <property type="entry name" value="LYSOSOMAL THIOESTERASE PPT2"/>
    <property type="match status" value="1"/>
</dbReference>
<evidence type="ECO:0000256" key="3">
    <source>
        <dbReference type="ARBA" id="ARBA00022801"/>
    </source>
</evidence>
<keyword evidence="4" id="KW-0325">Glycoprotein</keyword>
<evidence type="ECO:0000256" key="9">
    <source>
        <dbReference type="SAM" id="SignalP"/>
    </source>
</evidence>
<dbReference type="VEuPathDB" id="CryptoDB:Cvel_21906"/>
<protein>
    <recommendedName>
        <fullName evidence="6">palmitoyl-CoA hydrolase</fullName>
        <ecNumber evidence="6">3.1.2.2</ecNumber>
    </recommendedName>
</protein>